<name>A0A844GB87_9BACT</name>
<comment type="caution">
    <text evidence="3">The sequence shown here is derived from an EMBL/GenBank/DDBJ whole genome shotgun (WGS) entry which is preliminary data.</text>
</comment>
<dbReference type="InterPro" id="IPR024462">
    <property type="entry name" value="GH116_N"/>
</dbReference>
<dbReference type="RefSeq" id="WP_154420662.1">
    <property type="nucleotide sequence ID" value="NZ_VUNS01000038.1"/>
</dbReference>
<dbReference type="PANTHER" id="PTHR12654">
    <property type="entry name" value="BILE ACID BETA-GLUCOSIDASE-RELATED"/>
    <property type="match status" value="1"/>
</dbReference>
<dbReference type="InterPro" id="IPR008928">
    <property type="entry name" value="6-hairpin_glycosidase_sf"/>
</dbReference>
<accession>A0A844GB87</accession>
<dbReference type="GO" id="GO:0008422">
    <property type="term" value="F:beta-glucosidase activity"/>
    <property type="evidence" value="ECO:0007669"/>
    <property type="project" value="TreeGrafter"/>
</dbReference>
<sequence>MKYDKDHRSAISFPLGGIGTGCIGLAGSGHLVDWEIANHPNKCSTNRYSHFAIKAEADGTLLDARILNGDLPPPYMGNTTPAEVKFGGHRGFGYGAASNLLPGLPHFRDVEFDGTFPVATLEFSEPGFPGKVKLTAFNPLIPLNSFDSSLPSALFEFTVRNDSARTVTYTLAGSLSSMLGPSRSEWKRNGEFPHLEQTATSVPADSADYGELTLAAGGGDSSSGQSCWYRGAWVDDLNTFWNDFTHPGEFAERNYRDASRFTNGHATSPVNGDTGTLALRFEVAPGESRSVVFALAWYYPNRRNDWNPGDREYPGWRNWYATQFDGAAQVADYLLENYSRLKAETFRFRDALFDSTLPPEVLDAVSANLSTLKSPTCMRLENGEFYAFEGCQSMAGSCEGSCTHVWNYAYALPYLFPDLERSMRELDFTYNFQPEGGLGFRLQLPVGRPPTPFRPCVDGQMGGVLKTFREWKISGDTEWLRRWYPGVKRSIEYAWSPRNYDRWDPDQSGVLTGRQHHTLDVELFGVNSWLTGFYLAALKAGALMADAVGETADAELFRTIFERGRKRIENELFNGEYYSQKVDLTDRSILEAYDEDTARFYWNDETGEIKYQIGDGCLIDQVLAQWHADLIGLGDIFEPERVVSALRAIHRHNFKPSLRNYANFWRVFGLNDEAGTVICTWPRRERPAIPVPYATETMHGFEYQAACHLILRGFVEEGLEMVRAVRDRYDGHKRNPWNEIECGSNYARSMASYALLAAFSGFRSDLPDGTVRFAPLPFPGNEFRCFWSTGPAWGVYRRSAERDELEVLSGTLRLRRFELDRADRVISAALDGKAIGWKPEKGAIRFNTEIEIAPGAPLVIKSKA</sequence>
<dbReference type="SUPFAM" id="SSF48208">
    <property type="entry name" value="Six-hairpin glycosidases"/>
    <property type="match status" value="1"/>
</dbReference>
<gene>
    <name evidence="3" type="ORF">FYJ85_20845</name>
</gene>
<dbReference type="EMBL" id="VUNS01000038">
    <property type="protein sequence ID" value="MST99479.1"/>
    <property type="molecule type" value="Genomic_DNA"/>
</dbReference>
<evidence type="ECO:0000313" key="3">
    <source>
        <dbReference type="EMBL" id="MST99479.1"/>
    </source>
</evidence>
<organism evidence="3 4">
    <name type="scientific">Victivallis lenta</name>
    <dbReference type="NCBI Taxonomy" id="2606640"/>
    <lineage>
        <taxon>Bacteria</taxon>
        <taxon>Pseudomonadati</taxon>
        <taxon>Lentisphaerota</taxon>
        <taxon>Lentisphaeria</taxon>
        <taxon>Victivallales</taxon>
        <taxon>Victivallaceae</taxon>
        <taxon>Victivallis</taxon>
    </lineage>
</organism>
<dbReference type="GO" id="GO:0005975">
    <property type="term" value="P:carbohydrate metabolic process"/>
    <property type="evidence" value="ECO:0007669"/>
    <property type="project" value="InterPro"/>
</dbReference>
<keyword evidence="4" id="KW-1185">Reference proteome</keyword>
<feature type="domain" description="Glycosyl-hydrolase family 116 catalytic region" evidence="1">
    <location>
        <begin position="458"/>
        <end position="755"/>
    </location>
</feature>
<evidence type="ECO:0008006" key="5">
    <source>
        <dbReference type="Google" id="ProtNLM"/>
    </source>
</evidence>
<dbReference type="Proteomes" id="UP000435649">
    <property type="component" value="Unassembled WGS sequence"/>
</dbReference>
<evidence type="ECO:0000259" key="1">
    <source>
        <dbReference type="Pfam" id="PF04685"/>
    </source>
</evidence>
<dbReference type="PANTHER" id="PTHR12654:SF0">
    <property type="entry name" value="NON-LYSOSOMAL GLUCOSYLCERAMIDASE"/>
    <property type="match status" value="1"/>
</dbReference>
<dbReference type="Gene3D" id="1.50.10.10">
    <property type="match status" value="1"/>
</dbReference>
<evidence type="ECO:0000259" key="2">
    <source>
        <dbReference type="Pfam" id="PF12215"/>
    </source>
</evidence>
<feature type="domain" description="Glycosyl-hydrolase family 116 N-terminal" evidence="2">
    <location>
        <begin position="13"/>
        <end position="340"/>
    </location>
</feature>
<dbReference type="InterPro" id="IPR052566">
    <property type="entry name" value="Non-lysos_glucosylceramidase"/>
</dbReference>
<dbReference type="PROSITE" id="PS51257">
    <property type="entry name" value="PROKAR_LIPOPROTEIN"/>
    <property type="match status" value="1"/>
</dbReference>
<dbReference type="Pfam" id="PF04685">
    <property type="entry name" value="DUF608"/>
    <property type="match status" value="1"/>
</dbReference>
<reference evidence="3 4" key="1">
    <citation type="submission" date="2019-08" db="EMBL/GenBank/DDBJ databases">
        <title>In-depth cultivation of the pig gut microbiome towards novel bacterial diversity and tailored functional studies.</title>
        <authorList>
            <person name="Wylensek D."/>
            <person name="Hitch T.C.A."/>
            <person name="Clavel T."/>
        </authorList>
    </citation>
    <scope>NUCLEOTIDE SEQUENCE [LARGE SCALE GENOMIC DNA]</scope>
    <source>
        <strain evidence="3 4">BBE-744-WT-12</strain>
    </source>
</reference>
<proteinExistence type="predicted"/>
<evidence type="ECO:0000313" key="4">
    <source>
        <dbReference type="Proteomes" id="UP000435649"/>
    </source>
</evidence>
<dbReference type="InterPro" id="IPR012341">
    <property type="entry name" value="6hp_glycosidase-like_sf"/>
</dbReference>
<dbReference type="AlphaFoldDB" id="A0A844GB87"/>
<protein>
    <recommendedName>
        <fullName evidence="5">Beta-glucocerebrosidase 2-like protein</fullName>
    </recommendedName>
</protein>
<dbReference type="InterPro" id="IPR006775">
    <property type="entry name" value="GH116_catalytic"/>
</dbReference>
<dbReference type="Pfam" id="PF12215">
    <property type="entry name" value="Glyco_hydr_116N"/>
    <property type="match status" value="1"/>
</dbReference>